<protein>
    <submittedName>
        <fullName evidence="2">Uncharacterized protein</fullName>
    </submittedName>
</protein>
<gene>
    <name evidence="2" type="ordered locus">VIT_11s0016g04120</name>
</gene>
<dbReference type="AlphaFoldDB" id="F6HH31"/>
<sequence length="24" mass="2687">MEIDQETPKKQLKIGQGIITSEPC</sequence>
<reference evidence="3" key="1">
    <citation type="journal article" date="2007" name="Nature">
        <title>The grapevine genome sequence suggests ancestral hexaploidization in major angiosperm phyla.</title>
        <authorList>
            <consortium name="The French-Italian Public Consortium for Grapevine Genome Characterization."/>
            <person name="Jaillon O."/>
            <person name="Aury J.-M."/>
            <person name="Noel B."/>
            <person name="Policriti A."/>
            <person name="Clepet C."/>
            <person name="Casagrande A."/>
            <person name="Choisne N."/>
            <person name="Aubourg S."/>
            <person name="Vitulo N."/>
            <person name="Jubin C."/>
            <person name="Vezzi A."/>
            <person name="Legeai F."/>
            <person name="Hugueney P."/>
            <person name="Dasilva C."/>
            <person name="Horner D."/>
            <person name="Mica E."/>
            <person name="Jublot D."/>
            <person name="Poulain J."/>
            <person name="Bruyere C."/>
            <person name="Billault A."/>
            <person name="Segurens B."/>
            <person name="Gouyvenoux M."/>
            <person name="Ugarte E."/>
            <person name="Cattonaro F."/>
            <person name="Anthouard V."/>
            <person name="Vico V."/>
            <person name="Del Fabbro C."/>
            <person name="Alaux M."/>
            <person name="Di Gaspero G."/>
            <person name="Dumas V."/>
            <person name="Felice N."/>
            <person name="Paillard S."/>
            <person name="Juman I."/>
            <person name="Moroldo M."/>
            <person name="Scalabrin S."/>
            <person name="Canaguier A."/>
            <person name="Le Clainche I."/>
            <person name="Malacrida G."/>
            <person name="Durand E."/>
            <person name="Pesole G."/>
            <person name="Laucou V."/>
            <person name="Chatelet P."/>
            <person name="Merdinoglu D."/>
            <person name="Delledonne M."/>
            <person name="Pezzotti M."/>
            <person name="Lecharny A."/>
            <person name="Scarpelli C."/>
            <person name="Artiguenave F."/>
            <person name="Pe M.E."/>
            <person name="Valle G."/>
            <person name="Morgante M."/>
            <person name="Caboche M."/>
            <person name="Adam-Blondon A.-F."/>
            <person name="Weissenbach J."/>
            <person name="Quetier F."/>
            <person name="Wincker P."/>
        </authorList>
    </citation>
    <scope>NUCLEOTIDE SEQUENCE [LARGE SCALE GENOMIC DNA]</scope>
    <source>
        <strain evidence="3">cv. Pinot noir / PN40024</strain>
    </source>
</reference>
<organism evidence="2 3">
    <name type="scientific">Vitis vinifera</name>
    <name type="common">Grape</name>
    <dbReference type="NCBI Taxonomy" id="29760"/>
    <lineage>
        <taxon>Eukaryota</taxon>
        <taxon>Viridiplantae</taxon>
        <taxon>Streptophyta</taxon>
        <taxon>Embryophyta</taxon>
        <taxon>Tracheophyta</taxon>
        <taxon>Spermatophyta</taxon>
        <taxon>Magnoliopsida</taxon>
        <taxon>eudicotyledons</taxon>
        <taxon>Gunneridae</taxon>
        <taxon>Pentapetalae</taxon>
        <taxon>rosids</taxon>
        <taxon>Vitales</taxon>
        <taxon>Vitaceae</taxon>
        <taxon>Viteae</taxon>
        <taxon>Vitis</taxon>
    </lineage>
</organism>
<dbReference type="HOGENOM" id="CLU_3421738_0_0_1"/>
<dbReference type="EMBL" id="FN595756">
    <property type="protein sequence ID" value="CCB51527.1"/>
    <property type="molecule type" value="Genomic_DNA"/>
</dbReference>
<accession>F6HH31</accession>
<feature type="region of interest" description="Disordered" evidence="1">
    <location>
        <begin position="1"/>
        <end position="24"/>
    </location>
</feature>
<name>F6HH31_VITVI</name>
<evidence type="ECO:0000313" key="2">
    <source>
        <dbReference type="EMBL" id="CCB51527.1"/>
    </source>
</evidence>
<keyword evidence="3" id="KW-1185">Reference proteome</keyword>
<dbReference type="PaxDb" id="29760-VIT_11s0016g04120.t01"/>
<dbReference type="Proteomes" id="UP000009183">
    <property type="component" value="Chromosome 11"/>
</dbReference>
<evidence type="ECO:0000313" key="3">
    <source>
        <dbReference type="Proteomes" id="UP000009183"/>
    </source>
</evidence>
<proteinExistence type="predicted"/>
<evidence type="ECO:0000256" key="1">
    <source>
        <dbReference type="SAM" id="MobiDB-lite"/>
    </source>
</evidence>
<dbReference type="InParanoid" id="F6HH31"/>